<gene>
    <name evidence="5" type="ORF">E0L93_03330</name>
</gene>
<comment type="caution">
    <text evidence="5">The sequence shown here is derived from an EMBL/GenBank/DDBJ whole genome shotgun (WGS) entry which is preliminary data.</text>
</comment>
<dbReference type="PANTHER" id="PTHR30535">
    <property type="entry name" value="VITAMIN B12-BINDING PROTEIN"/>
    <property type="match status" value="1"/>
</dbReference>
<evidence type="ECO:0000313" key="5">
    <source>
        <dbReference type="EMBL" id="TCJ19992.1"/>
    </source>
</evidence>
<evidence type="ECO:0000256" key="1">
    <source>
        <dbReference type="ARBA" id="ARBA00008814"/>
    </source>
</evidence>
<keyword evidence="3" id="KW-0732">Signal</keyword>
<evidence type="ECO:0000313" key="6">
    <source>
        <dbReference type="Proteomes" id="UP000295244"/>
    </source>
</evidence>
<organism evidence="5 6">
    <name type="scientific">Rubrobacter taiwanensis</name>
    <dbReference type="NCBI Taxonomy" id="185139"/>
    <lineage>
        <taxon>Bacteria</taxon>
        <taxon>Bacillati</taxon>
        <taxon>Actinomycetota</taxon>
        <taxon>Rubrobacteria</taxon>
        <taxon>Rubrobacterales</taxon>
        <taxon>Rubrobacteraceae</taxon>
        <taxon>Rubrobacter</taxon>
    </lineage>
</organism>
<sequence length="335" mass="34824">MTRRGGLAVLCLALVFSVACGSRGDSGESSRGSVASEGEPVRSGERASPEGGLEPRLPATVASADGEEVTVGDVSRIVPLNGDIAEIVWALGLGENVVGTDVSATYPEEAQELPKFGYQRELNAEGILSLNPSVVIGTEEAGPPEVIEQIRASGVPVVILEDPPTLEAPEQKIRGVAEALGVPEKGEELATRTREEIDEALELAGETESEPSVMFLYVRGQGTQMIGGRGSTADTLIQAAGGIDAGTEAGIDGYRPLTPEALSAAQPDVLLLLSAGLESVGGEEGLLRIPGIAETPAAQEGRILAYDDLYLLGMGPRTGQALRELVLDLHPELEE</sequence>
<reference evidence="5 6" key="1">
    <citation type="submission" date="2019-03" db="EMBL/GenBank/DDBJ databases">
        <title>Whole genome sequence of a novel Rubrobacter taiwanensis strain, isolated from Yellowstone National Park.</title>
        <authorList>
            <person name="Freed S."/>
            <person name="Ramaley R.F."/>
            <person name="Kyndt J.A."/>
        </authorList>
    </citation>
    <scope>NUCLEOTIDE SEQUENCE [LARGE SCALE GENOMIC DNA]</scope>
    <source>
        <strain evidence="5 6">Yellowstone</strain>
    </source>
</reference>
<feature type="domain" description="Fe/B12 periplasmic-binding" evidence="4">
    <location>
        <begin position="76"/>
        <end position="335"/>
    </location>
</feature>
<dbReference type="SUPFAM" id="SSF53807">
    <property type="entry name" value="Helical backbone' metal receptor"/>
    <property type="match status" value="1"/>
</dbReference>
<dbReference type="AlphaFoldDB" id="A0A4V6NB49"/>
<keyword evidence="6" id="KW-1185">Reference proteome</keyword>
<dbReference type="Gene3D" id="3.40.50.1980">
    <property type="entry name" value="Nitrogenase molybdenum iron protein domain"/>
    <property type="match status" value="2"/>
</dbReference>
<name>A0A4V6NB49_9ACTN</name>
<dbReference type="RefSeq" id="WP_132688429.1">
    <property type="nucleotide sequence ID" value="NZ_SKBU01000006.1"/>
</dbReference>
<dbReference type="CDD" id="cd01149">
    <property type="entry name" value="HutB"/>
    <property type="match status" value="1"/>
</dbReference>
<evidence type="ECO:0000256" key="3">
    <source>
        <dbReference type="SAM" id="SignalP"/>
    </source>
</evidence>
<feature type="region of interest" description="Disordered" evidence="2">
    <location>
        <begin position="22"/>
        <end position="56"/>
    </location>
</feature>
<evidence type="ECO:0000259" key="4">
    <source>
        <dbReference type="PROSITE" id="PS50983"/>
    </source>
</evidence>
<comment type="similarity">
    <text evidence="1">Belongs to the bacterial solute-binding protein 8 family.</text>
</comment>
<dbReference type="PANTHER" id="PTHR30535:SF4">
    <property type="entry name" value="HEMIN-BINDING PERIPLASMIC PROTEIN HMUT"/>
    <property type="match status" value="1"/>
</dbReference>
<feature type="compositionally biased region" description="Low complexity" evidence="2">
    <location>
        <begin position="22"/>
        <end position="33"/>
    </location>
</feature>
<dbReference type="PROSITE" id="PS50983">
    <property type="entry name" value="FE_B12_PBP"/>
    <property type="match status" value="1"/>
</dbReference>
<dbReference type="InterPro" id="IPR050902">
    <property type="entry name" value="ABC_Transporter_SBP"/>
</dbReference>
<dbReference type="InterPro" id="IPR002491">
    <property type="entry name" value="ABC_transptr_periplasmic_BD"/>
</dbReference>
<dbReference type="OrthoDB" id="9797736at2"/>
<proteinExistence type="inferred from homology"/>
<protein>
    <submittedName>
        <fullName evidence="5">Hemin ABC transporter substrate-binding protein</fullName>
    </submittedName>
</protein>
<feature type="chain" id="PRO_5038382625" evidence="3">
    <location>
        <begin position="22"/>
        <end position="335"/>
    </location>
</feature>
<dbReference type="PROSITE" id="PS51257">
    <property type="entry name" value="PROKAR_LIPOPROTEIN"/>
    <property type="match status" value="1"/>
</dbReference>
<dbReference type="Proteomes" id="UP000295244">
    <property type="component" value="Unassembled WGS sequence"/>
</dbReference>
<evidence type="ECO:0000256" key="2">
    <source>
        <dbReference type="SAM" id="MobiDB-lite"/>
    </source>
</evidence>
<feature type="compositionally biased region" description="Basic and acidic residues" evidence="2">
    <location>
        <begin position="39"/>
        <end position="48"/>
    </location>
</feature>
<accession>A0A4V6NB49</accession>
<dbReference type="EMBL" id="SKBU01000006">
    <property type="protein sequence ID" value="TCJ19992.1"/>
    <property type="molecule type" value="Genomic_DNA"/>
</dbReference>
<feature type="signal peptide" evidence="3">
    <location>
        <begin position="1"/>
        <end position="21"/>
    </location>
</feature>
<dbReference type="Pfam" id="PF01497">
    <property type="entry name" value="Peripla_BP_2"/>
    <property type="match status" value="1"/>
</dbReference>